<dbReference type="Proteomes" id="UP001626593">
    <property type="component" value="Chromosome"/>
</dbReference>
<dbReference type="SUPFAM" id="SSF63825">
    <property type="entry name" value="YWTD domain"/>
    <property type="match status" value="1"/>
</dbReference>
<dbReference type="Gene3D" id="2.130.10.10">
    <property type="entry name" value="YVTN repeat-like/Quinoprotein amine dehydrogenase"/>
    <property type="match status" value="1"/>
</dbReference>
<organism evidence="1 2">
    <name type="scientific">Aromatoleum evansii</name>
    <name type="common">Azoarcus evansii</name>
    <dbReference type="NCBI Taxonomy" id="59406"/>
    <lineage>
        <taxon>Bacteria</taxon>
        <taxon>Pseudomonadati</taxon>
        <taxon>Pseudomonadota</taxon>
        <taxon>Betaproteobacteria</taxon>
        <taxon>Rhodocyclales</taxon>
        <taxon>Rhodocyclaceae</taxon>
        <taxon>Aromatoleum</taxon>
    </lineage>
</organism>
<keyword evidence="2" id="KW-1185">Reference proteome</keyword>
<sequence>MVSSEELSADEQGTILVLDKDFSVLSRIQPHEFALRDIHDIAWRDGRLWVTCSYDNMVAIWDGSTWEQWYPLGKTDAEPWDRNHFNTFFFETESVWLVAHNKGPSEMLQFNRRSLELESRILLGHQAHNLWRENGDLYTCSSAEGAVVGTDGLRVETGGFPRGVAFGNGFRCVGVSELAERKARDLTTARIMVFDENWKSVSEIRLPEEGLILDIKMLDELRA</sequence>
<proteinExistence type="predicted"/>
<gene>
    <name evidence="1" type="ORF">U5817_21235</name>
</gene>
<protein>
    <submittedName>
        <fullName evidence="1">WD40 repeat domain-containing protein</fullName>
    </submittedName>
</protein>
<dbReference type="EMBL" id="CP141259">
    <property type="protein sequence ID" value="WRL45696.1"/>
    <property type="molecule type" value="Genomic_DNA"/>
</dbReference>
<evidence type="ECO:0000313" key="1">
    <source>
        <dbReference type="EMBL" id="WRL45696.1"/>
    </source>
</evidence>
<name>A0ABZ1AL20_AROEV</name>
<dbReference type="RefSeq" id="WP_407278729.1">
    <property type="nucleotide sequence ID" value="NZ_CP141259.1"/>
</dbReference>
<reference evidence="1 2" key="1">
    <citation type="submission" date="2023-12" db="EMBL/GenBank/DDBJ databases">
        <title>A. evansii MAY27, complete genome.</title>
        <authorList>
            <person name="Wang Y."/>
        </authorList>
    </citation>
    <scope>NUCLEOTIDE SEQUENCE [LARGE SCALE GENOMIC DNA]</scope>
    <source>
        <strain evidence="1 2">MAY27</strain>
    </source>
</reference>
<evidence type="ECO:0000313" key="2">
    <source>
        <dbReference type="Proteomes" id="UP001626593"/>
    </source>
</evidence>
<accession>A0ABZ1AL20</accession>
<dbReference type="InterPro" id="IPR015943">
    <property type="entry name" value="WD40/YVTN_repeat-like_dom_sf"/>
</dbReference>